<protein>
    <submittedName>
        <fullName evidence="1">Uncharacterized protein</fullName>
    </submittedName>
</protein>
<sequence>MPKYTHANSANEGTFTPFLITDKEVVLTSVIAMHVSPGNRIILQMEVGWEKPMNWDMGEIEIVLRKDAPDGPVVYWTLESCFVSAHTIVEQVEIGENPVHVYYLSVLSSEHRAIIVGPYLLKCTVME</sequence>
<comment type="caution">
    <text evidence="1">The sequence shown here is derived from an EMBL/GenBank/DDBJ whole genome shotgun (WGS) entry which is preliminary data.</text>
</comment>
<organism evidence="1 2">
    <name type="scientific">Paenibacillus ferrarius</name>
    <dbReference type="NCBI Taxonomy" id="1469647"/>
    <lineage>
        <taxon>Bacteria</taxon>
        <taxon>Bacillati</taxon>
        <taxon>Bacillota</taxon>
        <taxon>Bacilli</taxon>
        <taxon>Bacillales</taxon>
        <taxon>Paenibacillaceae</taxon>
        <taxon>Paenibacillus</taxon>
    </lineage>
</organism>
<evidence type="ECO:0000313" key="2">
    <source>
        <dbReference type="Proteomes" id="UP000190626"/>
    </source>
</evidence>
<dbReference type="AlphaFoldDB" id="A0A1V4HAN4"/>
<gene>
    <name evidence="1" type="ORF">BC351_09455</name>
</gene>
<dbReference type="Proteomes" id="UP000190626">
    <property type="component" value="Unassembled WGS sequence"/>
</dbReference>
<dbReference type="STRING" id="1469647.BC351_09455"/>
<proteinExistence type="predicted"/>
<accession>A0A1V4HAN4</accession>
<dbReference type="RefSeq" id="WP_079419260.1">
    <property type="nucleotide sequence ID" value="NZ_MBTG01000045.1"/>
</dbReference>
<name>A0A1V4HAN4_9BACL</name>
<evidence type="ECO:0000313" key="1">
    <source>
        <dbReference type="EMBL" id="OPH48667.1"/>
    </source>
</evidence>
<reference evidence="2" key="1">
    <citation type="submission" date="2016-07" db="EMBL/GenBank/DDBJ databases">
        <authorList>
            <person name="Florea S."/>
            <person name="Webb J.S."/>
            <person name="Jaromczyk J."/>
            <person name="Schardl C.L."/>
        </authorList>
    </citation>
    <scope>NUCLEOTIDE SEQUENCE [LARGE SCALE GENOMIC DNA]</scope>
    <source>
        <strain evidence="2">CY1</strain>
    </source>
</reference>
<keyword evidence="2" id="KW-1185">Reference proteome</keyword>
<dbReference type="EMBL" id="MBTG01000045">
    <property type="protein sequence ID" value="OPH48667.1"/>
    <property type="molecule type" value="Genomic_DNA"/>
</dbReference>